<proteinExistence type="predicted"/>
<protein>
    <submittedName>
        <fullName evidence="2">Transposase</fullName>
    </submittedName>
</protein>
<dbReference type="GO" id="GO:0003676">
    <property type="term" value="F:nucleic acid binding"/>
    <property type="evidence" value="ECO:0007669"/>
    <property type="project" value="InterPro"/>
</dbReference>
<evidence type="ECO:0000313" key="2">
    <source>
        <dbReference type="WBParaSite" id="Hba_18008"/>
    </source>
</evidence>
<dbReference type="InterPro" id="IPR036397">
    <property type="entry name" value="RNaseH_sf"/>
</dbReference>
<name>A0A1I7XL14_HETBA</name>
<dbReference type="AlphaFoldDB" id="A0A1I7XL14"/>
<keyword evidence="1" id="KW-1185">Reference proteome</keyword>
<evidence type="ECO:0000313" key="1">
    <source>
        <dbReference type="Proteomes" id="UP000095283"/>
    </source>
</evidence>
<dbReference type="WBParaSite" id="Hba_18008">
    <property type="protein sequence ID" value="Hba_18008"/>
    <property type="gene ID" value="Hba_18008"/>
</dbReference>
<dbReference type="Gene3D" id="3.30.420.10">
    <property type="entry name" value="Ribonuclease H-like superfamily/Ribonuclease H"/>
    <property type="match status" value="1"/>
</dbReference>
<reference evidence="2" key="1">
    <citation type="submission" date="2016-11" db="UniProtKB">
        <authorList>
            <consortium name="WormBaseParasite"/>
        </authorList>
    </citation>
    <scope>IDENTIFICATION</scope>
</reference>
<sequence>MVCGAFSATRLVNLTFVSTKINYTDYQEVPEHHLVSNLQRYLGVSFTFQRDNATIYASRSTKTWLENHDVDNLDLILMKYLYIILVRRIHANNRQFQIVNDLEIVVSKVWSEVDESAIKNLVNSMSERIFQVINRSGSCTDY</sequence>
<dbReference type="Proteomes" id="UP000095283">
    <property type="component" value="Unplaced"/>
</dbReference>
<organism evidence="1 2">
    <name type="scientific">Heterorhabditis bacteriophora</name>
    <name type="common">Entomopathogenic nematode worm</name>
    <dbReference type="NCBI Taxonomy" id="37862"/>
    <lineage>
        <taxon>Eukaryota</taxon>
        <taxon>Metazoa</taxon>
        <taxon>Ecdysozoa</taxon>
        <taxon>Nematoda</taxon>
        <taxon>Chromadorea</taxon>
        <taxon>Rhabditida</taxon>
        <taxon>Rhabditina</taxon>
        <taxon>Rhabditomorpha</taxon>
        <taxon>Strongyloidea</taxon>
        <taxon>Heterorhabditidae</taxon>
        <taxon>Heterorhabditis</taxon>
    </lineage>
</organism>
<accession>A0A1I7XL14</accession>